<gene>
    <name evidence="1" type="ORF">HCDG_07391</name>
</gene>
<dbReference type="VEuPathDB" id="FungiDB:HCDG_07391"/>
<dbReference type="Proteomes" id="UP000002624">
    <property type="component" value="Unassembled WGS sequence"/>
</dbReference>
<dbReference type="HOGENOM" id="CLU_133902_0_0_1"/>
<proteinExistence type="predicted"/>
<dbReference type="AlphaFoldDB" id="C6HMS5"/>
<dbReference type="STRING" id="544712.C6HMS5"/>
<sequence length="123" mass="13910">MASRKFNPAIPRAMDAFLNGNDDPVSFIFPLLDQTAVDGPIPLQELLIQTFERWDEMYFKIPSVSEEYAVAHGKFTSLLAQVGGGKDGWVSNEEFEKAMHVFNQHSGELKRVRKRVDEILAVL</sequence>
<reference evidence="2" key="1">
    <citation type="submission" date="2009-05" db="EMBL/GenBank/DDBJ databases">
        <title>The genome sequence of Ajellomyces capsulatus strain H143.</title>
        <authorList>
            <person name="Champion M."/>
            <person name="Cuomo C.A."/>
            <person name="Ma L.-J."/>
            <person name="Henn M.R."/>
            <person name="Sil A."/>
            <person name="Goldman B."/>
            <person name="Young S.K."/>
            <person name="Kodira C.D."/>
            <person name="Zeng Q."/>
            <person name="Koehrsen M."/>
            <person name="Alvarado L."/>
            <person name="Berlin A.M."/>
            <person name="Borenstein D."/>
            <person name="Chen Z."/>
            <person name="Engels R."/>
            <person name="Freedman E."/>
            <person name="Gellesch M."/>
            <person name="Goldberg J."/>
            <person name="Griggs A."/>
            <person name="Gujja S."/>
            <person name="Heiman D.I."/>
            <person name="Hepburn T.A."/>
            <person name="Howarth C."/>
            <person name="Jen D."/>
            <person name="Larson L."/>
            <person name="Lewis B."/>
            <person name="Mehta T."/>
            <person name="Park D."/>
            <person name="Pearson M."/>
            <person name="Roberts A."/>
            <person name="Saif S."/>
            <person name="Shea T.D."/>
            <person name="Shenoy N."/>
            <person name="Sisk P."/>
            <person name="Stolte C."/>
            <person name="Sykes S."/>
            <person name="Walk T."/>
            <person name="White J."/>
            <person name="Yandava C."/>
            <person name="Klein B."/>
            <person name="McEwen J.G."/>
            <person name="Puccia R."/>
            <person name="Goldman G.H."/>
            <person name="Felipe M.S."/>
            <person name="Nino-Vega G."/>
            <person name="San-Blas G."/>
            <person name="Taylor J.W."/>
            <person name="Mendoza L."/>
            <person name="Galagan J.E."/>
            <person name="Nusbaum C."/>
            <person name="Birren B.W."/>
        </authorList>
    </citation>
    <scope>NUCLEOTIDE SEQUENCE [LARGE SCALE GENOMIC DNA]</scope>
    <source>
        <strain evidence="2">H143</strain>
    </source>
</reference>
<accession>C6HMS5</accession>
<dbReference type="EMBL" id="GG692431">
    <property type="protein sequence ID" value="EER38522.1"/>
    <property type="molecule type" value="Genomic_DNA"/>
</dbReference>
<evidence type="ECO:0000313" key="2">
    <source>
        <dbReference type="Proteomes" id="UP000002624"/>
    </source>
</evidence>
<evidence type="ECO:0000313" key="1">
    <source>
        <dbReference type="EMBL" id="EER38522.1"/>
    </source>
</evidence>
<protein>
    <submittedName>
        <fullName evidence="1">Uncharacterized protein</fullName>
    </submittedName>
</protein>
<name>C6HMS5_AJECH</name>
<organism evidence="1 2">
    <name type="scientific">Ajellomyces capsulatus (strain H143)</name>
    <name type="common">Darling's disease fungus</name>
    <name type="synonym">Histoplasma capsulatum</name>
    <dbReference type="NCBI Taxonomy" id="544712"/>
    <lineage>
        <taxon>Eukaryota</taxon>
        <taxon>Fungi</taxon>
        <taxon>Dikarya</taxon>
        <taxon>Ascomycota</taxon>
        <taxon>Pezizomycotina</taxon>
        <taxon>Eurotiomycetes</taxon>
        <taxon>Eurotiomycetidae</taxon>
        <taxon>Onygenales</taxon>
        <taxon>Ajellomycetaceae</taxon>
        <taxon>Histoplasma</taxon>
    </lineage>
</organism>
<dbReference type="OrthoDB" id="2906425at2759"/>